<proteinExistence type="predicted"/>
<gene>
    <name evidence="1" type="ORF">LITE_LOCUS1955</name>
</gene>
<accession>A0AAV0H1A4</accession>
<keyword evidence="2" id="KW-1185">Reference proteome</keyword>
<evidence type="ECO:0000313" key="2">
    <source>
        <dbReference type="Proteomes" id="UP001154282"/>
    </source>
</evidence>
<dbReference type="Proteomes" id="UP001154282">
    <property type="component" value="Unassembled WGS sequence"/>
</dbReference>
<comment type="caution">
    <text evidence="1">The sequence shown here is derived from an EMBL/GenBank/DDBJ whole genome shotgun (WGS) entry which is preliminary data.</text>
</comment>
<protein>
    <submittedName>
        <fullName evidence="1">Uncharacterized protein</fullName>
    </submittedName>
</protein>
<sequence>MQDLVDNWWNYSHNILTLVAGYHQSLSGFQLIEEADVLTCTVLDLVVQGPKKDCK</sequence>
<organism evidence="1 2">
    <name type="scientific">Linum tenue</name>
    <dbReference type="NCBI Taxonomy" id="586396"/>
    <lineage>
        <taxon>Eukaryota</taxon>
        <taxon>Viridiplantae</taxon>
        <taxon>Streptophyta</taxon>
        <taxon>Embryophyta</taxon>
        <taxon>Tracheophyta</taxon>
        <taxon>Spermatophyta</taxon>
        <taxon>Magnoliopsida</taxon>
        <taxon>eudicotyledons</taxon>
        <taxon>Gunneridae</taxon>
        <taxon>Pentapetalae</taxon>
        <taxon>rosids</taxon>
        <taxon>fabids</taxon>
        <taxon>Malpighiales</taxon>
        <taxon>Linaceae</taxon>
        <taxon>Linum</taxon>
    </lineage>
</organism>
<dbReference type="AlphaFoldDB" id="A0AAV0H1A4"/>
<dbReference type="EMBL" id="CAMGYJ010000002">
    <property type="protein sequence ID" value="CAI0378667.1"/>
    <property type="molecule type" value="Genomic_DNA"/>
</dbReference>
<name>A0AAV0H1A4_9ROSI</name>
<reference evidence="1" key="1">
    <citation type="submission" date="2022-08" db="EMBL/GenBank/DDBJ databases">
        <authorList>
            <person name="Gutierrez-Valencia J."/>
        </authorList>
    </citation>
    <scope>NUCLEOTIDE SEQUENCE</scope>
</reference>
<evidence type="ECO:0000313" key="1">
    <source>
        <dbReference type="EMBL" id="CAI0378667.1"/>
    </source>
</evidence>